<organism evidence="5 6">
    <name type="scientific">Crystallibacter crystallopoietes</name>
    <dbReference type="NCBI Taxonomy" id="37928"/>
    <lineage>
        <taxon>Bacteria</taxon>
        <taxon>Bacillati</taxon>
        <taxon>Actinomycetota</taxon>
        <taxon>Actinomycetes</taxon>
        <taxon>Micrococcales</taxon>
        <taxon>Micrococcaceae</taxon>
        <taxon>Crystallibacter</taxon>
    </lineage>
</organism>
<feature type="domain" description="SsuA/THI5-like" evidence="4">
    <location>
        <begin position="67"/>
        <end position="284"/>
    </location>
</feature>
<dbReference type="EMBL" id="FNKH01000002">
    <property type="protein sequence ID" value="SDR21229.1"/>
    <property type="molecule type" value="Genomic_DNA"/>
</dbReference>
<proteinExistence type="inferred from homology"/>
<evidence type="ECO:0000313" key="5">
    <source>
        <dbReference type="EMBL" id="SDR21229.1"/>
    </source>
</evidence>
<accession>A0A1H1H776</accession>
<evidence type="ECO:0000259" key="4">
    <source>
        <dbReference type="Pfam" id="PF09084"/>
    </source>
</evidence>
<protein>
    <submittedName>
        <fullName evidence="5">NitT/TauT family transport system substrate-binding protein</fullName>
    </submittedName>
</protein>
<dbReference type="InterPro" id="IPR006311">
    <property type="entry name" value="TAT_signal"/>
</dbReference>
<dbReference type="SUPFAM" id="SSF53850">
    <property type="entry name" value="Periplasmic binding protein-like II"/>
    <property type="match status" value="1"/>
</dbReference>
<keyword evidence="6" id="KW-1185">Reference proteome</keyword>
<evidence type="ECO:0000256" key="2">
    <source>
        <dbReference type="ARBA" id="ARBA00010742"/>
    </source>
</evidence>
<dbReference type="PROSITE" id="PS51318">
    <property type="entry name" value="TAT"/>
    <property type="match status" value="1"/>
</dbReference>
<dbReference type="Proteomes" id="UP000181917">
    <property type="component" value="Unassembled WGS sequence"/>
</dbReference>
<gene>
    <name evidence="5" type="ORF">SAMN04489742_4634</name>
</gene>
<dbReference type="KEGG" id="acry:AC20117_16240"/>
<name>A0A1H1H776_9MICC</name>
<dbReference type="GO" id="GO:0042597">
    <property type="term" value="C:periplasmic space"/>
    <property type="evidence" value="ECO:0007669"/>
    <property type="project" value="UniProtKB-SubCell"/>
</dbReference>
<evidence type="ECO:0000256" key="3">
    <source>
        <dbReference type="ARBA" id="ARBA00022729"/>
    </source>
</evidence>
<dbReference type="AlphaFoldDB" id="A0A1H1H776"/>
<comment type="subcellular location">
    <subcellularLocation>
        <location evidence="1">Periplasm</location>
    </subcellularLocation>
</comment>
<dbReference type="RefSeq" id="WP_074702783.1">
    <property type="nucleotide sequence ID" value="NZ_CP018863.1"/>
</dbReference>
<keyword evidence="3" id="KW-0732">Signal</keyword>
<comment type="similarity">
    <text evidence="2">Belongs to the bacterial solute-binding protein SsuA/TauA family.</text>
</comment>
<dbReference type="CDD" id="cd13652">
    <property type="entry name" value="PBP2_ThiY_THI5_like_1"/>
    <property type="match status" value="1"/>
</dbReference>
<dbReference type="PANTHER" id="PTHR30024">
    <property type="entry name" value="ALIPHATIC SULFONATES-BINDING PROTEIN-RELATED"/>
    <property type="match status" value="1"/>
</dbReference>
<dbReference type="PROSITE" id="PS51257">
    <property type="entry name" value="PROKAR_LIPOPROTEIN"/>
    <property type="match status" value="1"/>
</dbReference>
<dbReference type="InterPro" id="IPR015168">
    <property type="entry name" value="SsuA/THI5"/>
</dbReference>
<dbReference type="Gene3D" id="3.40.190.10">
    <property type="entry name" value="Periplasmic binding protein-like II"/>
    <property type="match status" value="2"/>
</dbReference>
<dbReference type="STRING" id="37928.SAMN04489742_4634"/>
<dbReference type="Pfam" id="PF09084">
    <property type="entry name" value="NMT1"/>
    <property type="match status" value="1"/>
</dbReference>
<dbReference type="PANTHER" id="PTHR30024:SF47">
    <property type="entry name" value="TAURINE-BINDING PERIPLASMIC PROTEIN"/>
    <property type="match status" value="1"/>
</dbReference>
<sequence>MEKLFRGSTTKRRTFMTGASAAALTGLLALTGCGSGSPSAPENAPNSNGAAPKEGLDQVSVGLIPITDVAPIYLGMQEGYFEDEGIQLSVQLAQGGAAIVPAVMTGEYQFGYSNVVSLLIAQDKKLPVKVVSNGSSSTNVPGEDVTEVAAMPDSGIDSAADLVGKTVAVNALNNFADVTIRNSIEEAGGDPQDVNFVEMPYPNMPAALERGDVDAAWTTEPFRTQILEAGGEIVASPMTDLTENFDSAFYFTSEQTLQENPELVERFTRALEKSFAFAMENEDEVRTIIQDYAKITPELAETVEMSKWYPEVNMDGLQKLGTAAQKYGVLENEPDYDALIAK</sequence>
<evidence type="ECO:0000313" key="6">
    <source>
        <dbReference type="Proteomes" id="UP000181917"/>
    </source>
</evidence>
<reference evidence="5 6" key="1">
    <citation type="submission" date="2016-10" db="EMBL/GenBank/DDBJ databases">
        <authorList>
            <person name="de Groot N.N."/>
        </authorList>
    </citation>
    <scope>NUCLEOTIDE SEQUENCE [LARGE SCALE GENOMIC DNA]</scope>
    <source>
        <strain evidence="5 6">DSM 20117</strain>
    </source>
</reference>
<evidence type="ECO:0000256" key="1">
    <source>
        <dbReference type="ARBA" id="ARBA00004418"/>
    </source>
</evidence>